<evidence type="ECO:0000256" key="4">
    <source>
        <dbReference type="ARBA" id="ARBA00008391"/>
    </source>
</evidence>
<dbReference type="CDD" id="cd06223">
    <property type="entry name" value="PRTases_typeI"/>
    <property type="match status" value="1"/>
</dbReference>
<dbReference type="FunFam" id="3.40.50.2020:FF:000057">
    <property type="entry name" value="Hypoxanthine phosphoribosyltransferase"/>
    <property type="match status" value="1"/>
</dbReference>
<evidence type="ECO:0000256" key="12">
    <source>
        <dbReference type="ARBA" id="ARBA00022842"/>
    </source>
</evidence>
<evidence type="ECO:0000259" key="14">
    <source>
        <dbReference type="Pfam" id="PF00156"/>
    </source>
</evidence>
<evidence type="ECO:0000313" key="16">
    <source>
        <dbReference type="Proteomes" id="UP001163823"/>
    </source>
</evidence>
<evidence type="ECO:0000256" key="1">
    <source>
        <dbReference type="ARBA" id="ARBA00001946"/>
    </source>
</evidence>
<evidence type="ECO:0000256" key="7">
    <source>
        <dbReference type="ARBA" id="ARBA00022676"/>
    </source>
</evidence>
<dbReference type="GO" id="GO:0032263">
    <property type="term" value="P:GMP salvage"/>
    <property type="evidence" value="ECO:0007669"/>
    <property type="project" value="TreeGrafter"/>
</dbReference>
<dbReference type="KEGG" id="qsa:O6P43_004139"/>
<keyword evidence="16" id="KW-1185">Reference proteome</keyword>
<dbReference type="GO" id="GO:0032264">
    <property type="term" value="P:IMP salvage"/>
    <property type="evidence" value="ECO:0007669"/>
    <property type="project" value="TreeGrafter"/>
</dbReference>
<dbReference type="GO" id="GO:0006178">
    <property type="term" value="P:guanine salvage"/>
    <property type="evidence" value="ECO:0007669"/>
    <property type="project" value="TreeGrafter"/>
</dbReference>
<comment type="subcellular location">
    <subcellularLocation>
        <location evidence="2 13">Cytoplasm</location>
    </subcellularLocation>
</comment>
<organism evidence="15 16">
    <name type="scientific">Quillaja saponaria</name>
    <name type="common">Soap bark tree</name>
    <dbReference type="NCBI Taxonomy" id="32244"/>
    <lineage>
        <taxon>Eukaryota</taxon>
        <taxon>Viridiplantae</taxon>
        <taxon>Streptophyta</taxon>
        <taxon>Embryophyta</taxon>
        <taxon>Tracheophyta</taxon>
        <taxon>Spermatophyta</taxon>
        <taxon>Magnoliopsida</taxon>
        <taxon>eudicotyledons</taxon>
        <taxon>Gunneridae</taxon>
        <taxon>Pentapetalae</taxon>
        <taxon>rosids</taxon>
        <taxon>fabids</taxon>
        <taxon>Fabales</taxon>
        <taxon>Quillajaceae</taxon>
        <taxon>Quillaja</taxon>
    </lineage>
</organism>
<comment type="catalytic activity">
    <reaction evidence="13">
        <text>IMP + diphosphate = hypoxanthine + 5-phospho-alpha-D-ribose 1-diphosphate</text>
        <dbReference type="Rhea" id="RHEA:17973"/>
        <dbReference type="ChEBI" id="CHEBI:17368"/>
        <dbReference type="ChEBI" id="CHEBI:33019"/>
        <dbReference type="ChEBI" id="CHEBI:58017"/>
        <dbReference type="ChEBI" id="CHEBI:58053"/>
        <dbReference type="EC" id="2.4.2.8"/>
    </reaction>
</comment>
<name>A0AAD7Q379_QUISA</name>
<keyword evidence="7 13" id="KW-0328">Glycosyltransferase</keyword>
<dbReference type="GO" id="GO:0005829">
    <property type="term" value="C:cytosol"/>
    <property type="evidence" value="ECO:0007669"/>
    <property type="project" value="TreeGrafter"/>
</dbReference>
<dbReference type="InterPro" id="IPR029057">
    <property type="entry name" value="PRTase-like"/>
</dbReference>
<keyword evidence="6 13" id="KW-0963">Cytoplasm</keyword>
<dbReference type="GO" id="GO:0006166">
    <property type="term" value="P:purine ribonucleoside salvage"/>
    <property type="evidence" value="ECO:0007669"/>
    <property type="project" value="UniProtKB-KW"/>
</dbReference>
<dbReference type="GO" id="GO:0000287">
    <property type="term" value="F:magnesium ion binding"/>
    <property type="evidence" value="ECO:0007669"/>
    <property type="project" value="TreeGrafter"/>
</dbReference>
<dbReference type="EMBL" id="JARAOO010000003">
    <property type="protein sequence ID" value="KAJ7973991.1"/>
    <property type="molecule type" value="Genomic_DNA"/>
</dbReference>
<dbReference type="PANTHER" id="PTHR43340">
    <property type="entry name" value="HYPOXANTHINE-GUANINE PHOSPHORIBOSYLTRANSFERASE"/>
    <property type="match status" value="1"/>
</dbReference>
<evidence type="ECO:0000256" key="11">
    <source>
        <dbReference type="ARBA" id="ARBA00022741"/>
    </source>
</evidence>
<evidence type="ECO:0000256" key="3">
    <source>
        <dbReference type="ARBA" id="ARBA00004669"/>
    </source>
</evidence>
<keyword evidence="9 13" id="KW-0479">Metal-binding</keyword>
<dbReference type="InterPro" id="IPR050408">
    <property type="entry name" value="HGPRT"/>
</dbReference>
<evidence type="ECO:0000256" key="10">
    <source>
        <dbReference type="ARBA" id="ARBA00022726"/>
    </source>
</evidence>
<comment type="similarity">
    <text evidence="4 13">Belongs to the purine/pyrimidine phosphoribosyltransferase family.</text>
</comment>
<dbReference type="Pfam" id="PF00156">
    <property type="entry name" value="Pribosyltran"/>
    <property type="match status" value="1"/>
</dbReference>
<gene>
    <name evidence="15" type="ORF">O6P43_004139</name>
</gene>
<comment type="caution">
    <text evidence="15">The sequence shown here is derived from an EMBL/GenBank/DDBJ whole genome shotgun (WGS) entry which is preliminary data.</text>
</comment>
<dbReference type="GO" id="GO:0004422">
    <property type="term" value="F:hypoxanthine phosphoribosyltransferase activity"/>
    <property type="evidence" value="ECO:0007669"/>
    <property type="project" value="InterPro"/>
</dbReference>
<dbReference type="InterPro" id="IPR005904">
    <property type="entry name" value="Hxn_phspho_trans"/>
</dbReference>
<evidence type="ECO:0000256" key="2">
    <source>
        <dbReference type="ARBA" id="ARBA00004496"/>
    </source>
</evidence>
<dbReference type="EC" id="2.4.2.8" evidence="5 13"/>
<dbReference type="Gene3D" id="3.40.50.2020">
    <property type="match status" value="1"/>
</dbReference>
<dbReference type="InterPro" id="IPR000836">
    <property type="entry name" value="PRTase_dom"/>
</dbReference>
<proteinExistence type="inferred from homology"/>
<dbReference type="PANTHER" id="PTHR43340:SF1">
    <property type="entry name" value="HYPOXANTHINE PHOSPHORIBOSYLTRANSFERASE"/>
    <property type="match status" value="1"/>
</dbReference>
<keyword evidence="11 13" id="KW-0547">Nucleotide-binding</keyword>
<sequence>MALHSHIQKVLWTQDQISCRVSELASEISDDFRSIQPPPVVVGVATGAFVFLADLVRKIELPVPVDFVRVESYGSGTESNGAPTISFDLKVDIQGRHVILVEDIVDTGNTLSCVTAHLESKGASSVTVCTLLDKPSRRKVNFELLGKIKFYRGFECPDYFVVGYGMDFAEVYRNLPYVGVLKPEHYK</sequence>
<dbReference type="SUPFAM" id="SSF53271">
    <property type="entry name" value="PRTase-like"/>
    <property type="match status" value="1"/>
</dbReference>
<protein>
    <recommendedName>
        <fullName evidence="5 13">Hypoxanthine phosphoribosyltransferase</fullName>
        <ecNumber evidence="5 13">2.4.2.8</ecNumber>
    </recommendedName>
</protein>
<reference evidence="15" key="1">
    <citation type="journal article" date="2023" name="Science">
        <title>Elucidation of the pathway for biosynthesis of saponin adjuvants from the soapbark tree.</title>
        <authorList>
            <person name="Reed J."/>
            <person name="Orme A."/>
            <person name="El-Demerdash A."/>
            <person name="Owen C."/>
            <person name="Martin L.B.B."/>
            <person name="Misra R.C."/>
            <person name="Kikuchi S."/>
            <person name="Rejzek M."/>
            <person name="Martin A.C."/>
            <person name="Harkess A."/>
            <person name="Leebens-Mack J."/>
            <person name="Louveau T."/>
            <person name="Stephenson M.J."/>
            <person name="Osbourn A."/>
        </authorList>
    </citation>
    <scope>NUCLEOTIDE SEQUENCE</scope>
    <source>
        <strain evidence="15">S10</strain>
    </source>
</reference>
<evidence type="ECO:0000256" key="6">
    <source>
        <dbReference type="ARBA" id="ARBA00022490"/>
    </source>
</evidence>
<evidence type="ECO:0000313" key="15">
    <source>
        <dbReference type="EMBL" id="KAJ7973991.1"/>
    </source>
</evidence>
<accession>A0AAD7Q379</accession>
<evidence type="ECO:0000256" key="5">
    <source>
        <dbReference type="ARBA" id="ARBA00011895"/>
    </source>
</evidence>
<dbReference type="GO" id="GO:0000166">
    <property type="term" value="F:nucleotide binding"/>
    <property type="evidence" value="ECO:0007669"/>
    <property type="project" value="UniProtKB-KW"/>
</dbReference>
<dbReference type="NCBIfam" id="TIGR01203">
    <property type="entry name" value="HGPRTase"/>
    <property type="match status" value="1"/>
</dbReference>
<keyword evidence="10 13" id="KW-0660">Purine salvage</keyword>
<feature type="domain" description="Phosphoribosyltransferase" evidence="14">
    <location>
        <begin position="19"/>
        <end position="168"/>
    </location>
</feature>
<evidence type="ECO:0000256" key="9">
    <source>
        <dbReference type="ARBA" id="ARBA00022723"/>
    </source>
</evidence>
<dbReference type="AlphaFoldDB" id="A0AAD7Q379"/>
<keyword evidence="8 13" id="KW-0808">Transferase</keyword>
<dbReference type="GO" id="GO:0046100">
    <property type="term" value="P:hypoxanthine metabolic process"/>
    <property type="evidence" value="ECO:0007669"/>
    <property type="project" value="TreeGrafter"/>
</dbReference>
<comment type="cofactor">
    <cofactor evidence="1 13">
        <name>Mg(2+)</name>
        <dbReference type="ChEBI" id="CHEBI:18420"/>
    </cofactor>
</comment>
<keyword evidence="12 13" id="KW-0460">Magnesium</keyword>
<evidence type="ECO:0000256" key="8">
    <source>
        <dbReference type="ARBA" id="ARBA00022679"/>
    </source>
</evidence>
<evidence type="ECO:0000256" key="13">
    <source>
        <dbReference type="RuleBase" id="RU364099"/>
    </source>
</evidence>
<comment type="pathway">
    <text evidence="3 13">Purine metabolism; IMP biosynthesis via salvage pathway; IMP from hypoxanthine: step 1/1.</text>
</comment>
<dbReference type="Proteomes" id="UP001163823">
    <property type="component" value="Chromosome 3"/>
</dbReference>